<dbReference type="GO" id="GO:0005634">
    <property type="term" value="C:nucleus"/>
    <property type="evidence" value="ECO:0007669"/>
    <property type="project" value="UniProtKB-SubCell"/>
</dbReference>
<sequence>MDISAMLEVQVDEVKEVDSKENVTPKDLIPSVTIAPPPISQDENNFYKLMFGNDISIVRFRKIHCTACDVHIGSAPAQAHNMLEHPVLHTLLCAKCREFYGDGTFEQGDDATDMFCRWCANGGNLYCCSYCSNTFCYKCIKRNFDSLVRKKIEADEKWKCFVCNPVDLYTARATCWALLQHVQAVTRILQSDRGISPEDLEERMNLDESECCPRRRKRKRRKTGSNSEDEDETYDPNFNNEPITAKRRSLKRRYKHRRITISNGTIPRLVPIKQCFSSSTENNSMPPEVSTSLCSVESIKIDNATAKLGSASVSSVPIKTQENSLSSRSDQTIQEKIDLPNVKTTSYNSTINAVPTVKLLQSTAAFKPMHTIIASRVQPKNSFQATYYPATQMVTIPNQKHHIMLNRSRVLLPKPKKVVQMMMTPNVINLDSDSDEPSAVQLMNSQNMQNMSLHKNVTFNTDPQSTIAVPVALVSTDNSGSNNRIKINEVIEQPLRELCTNLKKSEKNFSQIVFLPYKEQFNHILDNLKIKFHQILENKRSEGTSTNIIQEARSKIQYLYDEICNTITQLVYINDRIVRDHGSWERSHNAEHKVVEKRITRPLSLEENNKIPLDMICVSDTIESDNEDVMTMNPSELVLSTNILEAFSKKKRMVNQCVGSPSIFYADKSIQVFDYESKDYEKTIGHSMLMKANNDSSVKDDSLQPIITSNEHFGKYQEQFIFYLQHIEDNGIEIDDSSNDIVLESLTGVEMDSSTPEILINEIPSINLSKSKLNDLPTTQRIYEKDRKTKTMNNVPEAELLFSVSKPVPNNLRLEETSIYNRGINAEKKHMKITSSTLPKTQNLDIKKAIETVINSLIANETNSTENLATTEDDITIIED</sequence>
<dbReference type="PROSITE" id="PS51533">
    <property type="entry name" value="ADD"/>
    <property type="match status" value="1"/>
</dbReference>
<evidence type="ECO:0000256" key="13">
    <source>
        <dbReference type="ARBA" id="ARBA00047995"/>
    </source>
</evidence>
<dbReference type="GO" id="GO:0031490">
    <property type="term" value="F:chromatin DNA binding"/>
    <property type="evidence" value="ECO:0007669"/>
    <property type="project" value="TreeGrafter"/>
</dbReference>
<comment type="subcellular location">
    <subcellularLocation>
        <location evidence="1">Nucleus</location>
    </subcellularLocation>
</comment>
<evidence type="ECO:0000256" key="12">
    <source>
        <dbReference type="ARBA" id="ARBA00023242"/>
    </source>
</evidence>
<keyword evidence="9" id="KW-0067">ATP-binding</keyword>
<keyword evidence="10" id="KW-0238">DNA-binding</keyword>
<comment type="catalytic activity">
    <reaction evidence="13">
        <text>ATP + H2O = ADP + phosphate + H(+)</text>
        <dbReference type="Rhea" id="RHEA:13065"/>
        <dbReference type="ChEBI" id="CHEBI:15377"/>
        <dbReference type="ChEBI" id="CHEBI:15378"/>
        <dbReference type="ChEBI" id="CHEBI:30616"/>
        <dbReference type="ChEBI" id="CHEBI:43474"/>
        <dbReference type="ChEBI" id="CHEBI:456216"/>
        <dbReference type="EC" id="3.6.4.12"/>
    </reaction>
</comment>
<evidence type="ECO:0000256" key="4">
    <source>
        <dbReference type="ARBA" id="ARBA00022741"/>
    </source>
</evidence>
<evidence type="ECO:0000256" key="8">
    <source>
        <dbReference type="ARBA" id="ARBA00022833"/>
    </source>
</evidence>
<dbReference type="SUPFAM" id="SSF57903">
    <property type="entry name" value="FYVE/PHD zinc finger"/>
    <property type="match status" value="1"/>
</dbReference>
<reference evidence="16" key="1">
    <citation type="journal article" date="2020" name="G3 (Bethesda)">
        <title>High-Quality Assemblies for Three Invasive Social Wasps from the &lt;i&gt;Vespula&lt;/i&gt; Genus.</title>
        <authorList>
            <person name="Harrop T.W.R."/>
            <person name="Guhlin J."/>
            <person name="McLaughlin G.M."/>
            <person name="Permina E."/>
            <person name="Stockwell P."/>
            <person name="Gilligan J."/>
            <person name="Le Lec M.F."/>
            <person name="Gruber M.A.M."/>
            <person name="Quinn O."/>
            <person name="Lovegrove M."/>
            <person name="Duncan E.J."/>
            <person name="Remnant E.J."/>
            <person name="Van Eeckhoven J."/>
            <person name="Graham B."/>
            <person name="Knapp R.A."/>
            <person name="Langford K.W."/>
            <person name="Kronenberg Z."/>
            <person name="Press M.O."/>
            <person name="Eacker S.M."/>
            <person name="Wilson-Rankin E.E."/>
            <person name="Purcell J."/>
            <person name="Lester P.J."/>
            <person name="Dearden P.K."/>
        </authorList>
    </citation>
    <scope>NUCLEOTIDE SEQUENCE</scope>
    <source>
        <strain evidence="16">Linc-1</strain>
    </source>
</reference>
<name>A0A834MYL9_VESGE</name>
<evidence type="ECO:0000256" key="7">
    <source>
        <dbReference type="ARBA" id="ARBA00022801"/>
    </source>
</evidence>
<dbReference type="AlphaFoldDB" id="A0A834MYL9"/>
<keyword evidence="11" id="KW-0234">DNA repair</keyword>
<evidence type="ECO:0000256" key="9">
    <source>
        <dbReference type="ARBA" id="ARBA00022840"/>
    </source>
</evidence>
<proteinExistence type="inferred from homology"/>
<dbReference type="InterPro" id="IPR013083">
    <property type="entry name" value="Znf_RING/FYVE/PHD"/>
</dbReference>
<dbReference type="Gene3D" id="3.30.40.10">
    <property type="entry name" value="Zinc/RING finger domain, C3HC4 (zinc finger)"/>
    <property type="match status" value="1"/>
</dbReference>
<keyword evidence="4" id="KW-0547">Nucleotide-binding</keyword>
<dbReference type="InterPro" id="IPR041430">
    <property type="entry name" value="ADD_ATRX"/>
</dbReference>
<comment type="similarity">
    <text evidence="2">Belongs to the SNF2/RAD54 helicase family.</text>
</comment>
<keyword evidence="12" id="KW-0539">Nucleus</keyword>
<evidence type="ECO:0000256" key="2">
    <source>
        <dbReference type="ARBA" id="ARBA00007025"/>
    </source>
</evidence>
<dbReference type="GO" id="GO:0010468">
    <property type="term" value="P:regulation of gene expression"/>
    <property type="evidence" value="ECO:0007669"/>
    <property type="project" value="UniProtKB-ARBA"/>
</dbReference>
<feature type="domain" description="PHD-type" evidence="15">
    <location>
        <begin position="53"/>
        <end position="191"/>
    </location>
</feature>
<evidence type="ECO:0000256" key="1">
    <source>
        <dbReference type="ARBA" id="ARBA00004123"/>
    </source>
</evidence>
<keyword evidence="7" id="KW-0378">Hydrolase</keyword>
<dbReference type="GO" id="GO:0003678">
    <property type="term" value="F:DNA helicase activity"/>
    <property type="evidence" value="ECO:0007669"/>
    <property type="project" value="UniProtKB-EC"/>
</dbReference>
<dbReference type="GO" id="GO:0008270">
    <property type="term" value="F:zinc ion binding"/>
    <property type="evidence" value="ECO:0007669"/>
    <property type="project" value="UniProtKB-KW"/>
</dbReference>
<evidence type="ECO:0000256" key="14">
    <source>
        <dbReference type="SAM" id="MobiDB-lite"/>
    </source>
</evidence>
<dbReference type="PANTHER" id="PTHR46357:SF1">
    <property type="entry name" value="TRANSCRIPTIONAL REGULATOR ATRX"/>
    <property type="match status" value="1"/>
</dbReference>
<dbReference type="GO" id="GO:0005721">
    <property type="term" value="C:pericentric heterochromatin"/>
    <property type="evidence" value="ECO:0007669"/>
    <property type="project" value="TreeGrafter"/>
</dbReference>
<evidence type="ECO:0000259" key="15">
    <source>
        <dbReference type="PROSITE" id="PS51533"/>
    </source>
</evidence>
<keyword evidence="5" id="KW-0227">DNA damage</keyword>
<evidence type="ECO:0000313" key="16">
    <source>
        <dbReference type="EMBL" id="KAF7388549.1"/>
    </source>
</evidence>
<keyword evidence="8" id="KW-0862">Zinc</keyword>
<evidence type="ECO:0000256" key="11">
    <source>
        <dbReference type="ARBA" id="ARBA00023204"/>
    </source>
</evidence>
<evidence type="ECO:0000256" key="5">
    <source>
        <dbReference type="ARBA" id="ARBA00022763"/>
    </source>
</evidence>
<dbReference type="InterPro" id="IPR025766">
    <property type="entry name" value="ADD"/>
</dbReference>
<evidence type="ECO:0000256" key="6">
    <source>
        <dbReference type="ARBA" id="ARBA00022771"/>
    </source>
</evidence>
<keyword evidence="3" id="KW-0479">Metal-binding</keyword>
<dbReference type="GO" id="GO:0006338">
    <property type="term" value="P:chromatin remodeling"/>
    <property type="evidence" value="ECO:0007669"/>
    <property type="project" value="TreeGrafter"/>
</dbReference>
<dbReference type="GO" id="GO:0005524">
    <property type="term" value="F:ATP binding"/>
    <property type="evidence" value="ECO:0007669"/>
    <property type="project" value="UniProtKB-KW"/>
</dbReference>
<comment type="caution">
    <text evidence="16">The sequence shown here is derived from an EMBL/GenBank/DDBJ whole genome shotgun (WGS) entry which is preliminary data.</text>
</comment>
<dbReference type="PANTHER" id="PTHR46357">
    <property type="entry name" value="TRANSCRIPTIONAL REGULATOR ATRX"/>
    <property type="match status" value="1"/>
</dbReference>
<organism evidence="16 17">
    <name type="scientific">Vespula germanica</name>
    <name type="common">German yellow jacket</name>
    <name type="synonym">Paravespula germanica</name>
    <dbReference type="NCBI Taxonomy" id="30212"/>
    <lineage>
        <taxon>Eukaryota</taxon>
        <taxon>Metazoa</taxon>
        <taxon>Ecdysozoa</taxon>
        <taxon>Arthropoda</taxon>
        <taxon>Hexapoda</taxon>
        <taxon>Insecta</taxon>
        <taxon>Pterygota</taxon>
        <taxon>Neoptera</taxon>
        <taxon>Endopterygota</taxon>
        <taxon>Hymenoptera</taxon>
        <taxon>Apocrita</taxon>
        <taxon>Aculeata</taxon>
        <taxon>Vespoidea</taxon>
        <taxon>Vespidae</taxon>
        <taxon>Vespinae</taxon>
        <taxon>Vespula</taxon>
    </lineage>
</organism>
<keyword evidence="17" id="KW-1185">Reference proteome</keyword>
<dbReference type="GO" id="GO:0006281">
    <property type="term" value="P:DNA repair"/>
    <property type="evidence" value="ECO:0007669"/>
    <property type="project" value="UniProtKB-KW"/>
</dbReference>
<evidence type="ECO:0000256" key="3">
    <source>
        <dbReference type="ARBA" id="ARBA00022723"/>
    </source>
</evidence>
<dbReference type="GO" id="GO:0031297">
    <property type="term" value="P:replication fork processing"/>
    <property type="evidence" value="ECO:0007669"/>
    <property type="project" value="TreeGrafter"/>
</dbReference>
<dbReference type="EMBL" id="JACSDZ010000013">
    <property type="protein sequence ID" value="KAF7388549.1"/>
    <property type="molecule type" value="Genomic_DNA"/>
</dbReference>
<dbReference type="Pfam" id="PF17981">
    <property type="entry name" value="ADD_ATRX"/>
    <property type="match status" value="1"/>
</dbReference>
<keyword evidence="6" id="KW-0863">Zinc-finger</keyword>
<feature type="region of interest" description="Disordered" evidence="14">
    <location>
        <begin position="217"/>
        <end position="251"/>
    </location>
</feature>
<accession>A0A834MYL9</accession>
<dbReference type="GO" id="GO:0016787">
    <property type="term" value="F:hydrolase activity"/>
    <property type="evidence" value="ECO:0007669"/>
    <property type="project" value="UniProtKB-KW"/>
</dbReference>
<gene>
    <name evidence="16" type="ORF">HZH68_012491</name>
</gene>
<evidence type="ECO:0000313" key="17">
    <source>
        <dbReference type="Proteomes" id="UP000617340"/>
    </source>
</evidence>
<protein>
    <recommendedName>
        <fullName evidence="15">PHD-type domain-containing protein</fullName>
    </recommendedName>
</protein>
<evidence type="ECO:0000256" key="10">
    <source>
        <dbReference type="ARBA" id="ARBA00023125"/>
    </source>
</evidence>
<dbReference type="CDD" id="cd11726">
    <property type="entry name" value="ADDz_ATRX"/>
    <property type="match status" value="1"/>
</dbReference>
<dbReference type="InterPro" id="IPR052131">
    <property type="entry name" value="ATRX_domain-containing"/>
</dbReference>
<dbReference type="InterPro" id="IPR011011">
    <property type="entry name" value="Znf_FYVE_PHD"/>
</dbReference>
<dbReference type="Proteomes" id="UP000617340">
    <property type="component" value="Unassembled WGS sequence"/>
</dbReference>